<proteinExistence type="predicted"/>
<protein>
    <submittedName>
        <fullName evidence="1">Uncharacterized protein</fullName>
    </submittedName>
</protein>
<evidence type="ECO:0000313" key="2">
    <source>
        <dbReference type="Proteomes" id="UP000664628"/>
    </source>
</evidence>
<organism evidence="1 2">
    <name type="scientific">Fibrella forsythiae</name>
    <dbReference type="NCBI Taxonomy" id="2817061"/>
    <lineage>
        <taxon>Bacteria</taxon>
        <taxon>Pseudomonadati</taxon>
        <taxon>Bacteroidota</taxon>
        <taxon>Cytophagia</taxon>
        <taxon>Cytophagales</taxon>
        <taxon>Spirosomataceae</taxon>
        <taxon>Fibrella</taxon>
    </lineage>
</organism>
<name>A0ABS3JBI0_9BACT</name>
<reference evidence="1 2" key="1">
    <citation type="submission" date="2021-03" db="EMBL/GenBank/DDBJ databases">
        <title>Fibrella sp. HMF5405 genome sequencing and assembly.</title>
        <authorList>
            <person name="Kang H."/>
            <person name="Kim H."/>
            <person name="Bae S."/>
            <person name="Joh K."/>
        </authorList>
    </citation>
    <scope>NUCLEOTIDE SEQUENCE [LARGE SCALE GENOMIC DNA]</scope>
    <source>
        <strain evidence="1 2">HMF5405</strain>
    </source>
</reference>
<accession>A0ABS3JBI0</accession>
<dbReference type="Proteomes" id="UP000664628">
    <property type="component" value="Unassembled WGS sequence"/>
</dbReference>
<evidence type="ECO:0000313" key="1">
    <source>
        <dbReference type="EMBL" id="MBO0947340.1"/>
    </source>
</evidence>
<gene>
    <name evidence="1" type="ORF">J2I46_02015</name>
</gene>
<dbReference type="EMBL" id="JAFMYW010000001">
    <property type="protein sequence ID" value="MBO0947340.1"/>
    <property type="molecule type" value="Genomic_DNA"/>
</dbReference>
<sequence length="52" mass="5854">MAKEVITVKVTPETIKAVRLIAALTEEKQYEVLERLAVAERDRLQPPPAPIK</sequence>
<dbReference type="RefSeq" id="WP_207327256.1">
    <property type="nucleotide sequence ID" value="NZ_JAFMYW010000001.1"/>
</dbReference>
<keyword evidence="2" id="KW-1185">Reference proteome</keyword>
<comment type="caution">
    <text evidence="1">The sequence shown here is derived from an EMBL/GenBank/DDBJ whole genome shotgun (WGS) entry which is preliminary data.</text>
</comment>